<dbReference type="Proteomes" id="UP000019225">
    <property type="component" value="Chromosome"/>
</dbReference>
<dbReference type="eggNOG" id="ENOG502ZX0U">
    <property type="taxonomic scope" value="Bacteria"/>
</dbReference>
<name>W5WKB6_9PSEU</name>
<feature type="transmembrane region" description="Helical" evidence="8">
    <location>
        <begin position="152"/>
        <end position="171"/>
    </location>
</feature>
<reference evidence="10 11" key="1">
    <citation type="journal article" date="2014" name="BMC Genomics">
        <title>Complete genome sequence of producer of the glycopeptide antibiotic Aculeximycin Kutzneria albida DSM 43870T, a representative of minor genus of Pseudonocardiaceae.</title>
        <authorList>
            <person name="Rebets Y."/>
            <person name="Tokovenko B."/>
            <person name="Lushchyk I."/>
            <person name="Ruckert C."/>
            <person name="Zaburannyi N."/>
            <person name="Bechthold A."/>
            <person name="Kalinowski J."/>
            <person name="Luzhetskyy A."/>
        </authorList>
    </citation>
    <scope>NUCLEOTIDE SEQUENCE [LARGE SCALE GENOMIC DNA]</scope>
    <source>
        <strain evidence="10">DSM 43870</strain>
    </source>
</reference>
<keyword evidence="11" id="KW-1185">Reference proteome</keyword>
<feature type="transmembrane region" description="Helical" evidence="8">
    <location>
        <begin position="67"/>
        <end position="88"/>
    </location>
</feature>
<evidence type="ECO:0000256" key="8">
    <source>
        <dbReference type="SAM" id="Phobius"/>
    </source>
</evidence>
<evidence type="ECO:0000256" key="6">
    <source>
        <dbReference type="ARBA" id="ARBA00023118"/>
    </source>
</evidence>
<keyword evidence="4" id="KW-0547">Nucleotide-binding</keyword>
<dbReference type="Pfam" id="PF18967">
    <property type="entry name" value="PycTM"/>
    <property type="match status" value="1"/>
</dbReference>
<dbReference type="RefSeq" id="WP_025360849.1">
    <property type="nucleotide sequence ID" value="NZ_CP007155.1"/>
</dbReference>
<evidence type="ECO:0000313" key="10">
    <source>
        <dbReference type="EMBL" id="AHI01022.1"/>
    </source>
</evidence>
<dbReference type="KEGG" id="kal:KALB_7664"/>
<keyword evidence="5 8" id="KW-1133">Transmembrane helix</keyword>
<dbReference type="OrthoDB" id="3480872at2"/>
<gene>
    <name evidence="10" type="ORF">KALB_7664</name>
</gene>
<evidence type="ECO:0000256" key="3">
    <source>
        <dbReference type="ARBA" id="ARBA00022692"/>
    </source>
</evidence>
<organism evidence="10 11">
    <name type="scientific">Kutzneria albida DSM 43870</name>
    <dbReference type="NCBI Taxonomy" id="1449976"/>
    <lineage>
        <taxon>Bacteria</taxon>
        <taxon>Bacillati</taxon>
        <taxon>Actinomycetota</taxon>
        <taxon>Actinomycetes</taxon>
        <taxon>Pseudonocardiales</taxon>
        <taxon>Pseudonocardiaceae</taxon>
        <taxon>Kutzneria</taxon>
    </lineage>
</organism>
<keyword evidence="6" id="KW-0051">Antiviral defense</keyword>
<evidence type="ECO:0000313" key="11">
    <source>
        <dbReference type="Proteomes" id="UP000019225"/>
    </source>
</evidence>
<dbReference type="InterPro" id="IPR043760">
    <property type="entry name" value="PycTM_dom"/>
</dbReference>
<dbReference type="HOGENOM" id="CLU_1545621_0_0_11"/>
<dbReference type="STRING" id="1449976.KALB_7664"/>
<sequence>MTAAQPEHGTDEGLGVALTTVASFQGAVQHADDKIRTIAALLGTLAAFVAAQLALFAKPAYGVTDNALVIVALCAFVLSNAAAGLHLFRGLTPRTGIPEHPNRFAFPSVAVHPSATCWVPEPVAAQREDALRLARVLARLAMAKNRHVRWGLLWTAGAYFSSLVMLVAFLVSR</sequence>
<proteinExistence type="predicted"/>
<keyword evidence="2" id="KW-1003">Cell membrane</keyword>
<evidence type="ECO:0000256" key="5">
    <source>
        <dbReference type="ARBA" id="ARBA00022989"/>
    </source>
</evidence>
<dbReference type="PATRIC" id="fig|1449976.3.peg.7698"/>
<keyword evidence="7 8" id="KW-0472">Membrane</keyword>
<evidence type="ECO:0000256" key="4">
    <source>
        <dbReference type="ARBA" id="ARBA00022741"/>
    </source>
</evidence>
<evidence type="ECO:0000256" key="1">
    <source>
        <dbReference type="ARBA" id="ARBA00004236"/>
    </source>
</evidence>
<protein>
    <recommendedName>
        <fullName evidence="9">Pycsar effector protein domain-containing protein</fullName>
    </recommendedName>
</protein>
<evidence type="ECO:0000256" key="7">
    <source>
        <dbReference type="ARBA" id="ARBA00023136"/>
    </source>
</evidence>
<dbReference type="EMBL" id="CP007155">
    <property type="protein sequence ID" value="AHI01022.1"/>
    <property type="molecule type" value="Genomic_DNA"/>
</dbReference>
<dbReference type="AlphaFoldDB" id="W5WKB6"/>
<evidence type="ECO:0000256" key="2">
    <source>
        <dbReference type="ARBA" id="ARBA00022475"/>
    </source>
</evidence>
<keyword evidence="3 8" id="KW-0812">Transmembrane</keyword>
<comment type="subcellular location">
    <subcellularLocation>
        <location evidence="1">Cell membrane</location>
    </subcellularLocation>
</comment>
<evidence type="ECO:0000259" key="9">
    <source>
        <dbReference type="Pfam" id="PF18967"/>
    </source>
</evidence>
<accession>W5WKB6</accession>
<feature type="transmembrane region" description="Helical" evidence="8">
    <location>
        <begin position="38"/>
        <end position="61"/>
    </location>
</feature>
<feature type="domain" description="Pycsar effector protein" evidence="9">
    <location>
        <begin position="17"/>
        <end position="170"/>
    </location>
</feature>